<feature type="domain" description="UspA" evidence="3">
    <location>
        <begin position="7"/>
        <end position="140"/>
    </location>
</feature>
<accession>A0A5J5J8B0</accession>
<evidence type="ECO:0000313" key="4">
    <source>
        <dbReference type="EMBL" id="KAA9111404.1"/>
    </source>
</evidence>
<dbReference type="Gene3D" id="3.40.50.620">
    <property type="entry name" value="HUPs"/>
    <property type="match status" value="1"/>
</dbReference>
<dbReference type="OrthoDB" id="6174426at2"/>
<dbReference type="Proteomes" id="UP000325827">
    <property type="component" value="Unassembled WGS sequence"/>
</dbReference>
<dbReference type="InterPro" id="IPR006015">
    <property type="entry name" value="Universal_stress_UspA"/>
</dbReference>
<dbReference type="EMBL" id="VYSA01000001">
    <property type="protein sequence ID" value="KAA9111404.1"/>
    <property type="molecule type" value="Genomic_DNA"/>
</dbReference>
<organism evidence="4 5">
    <name type="scientific">Microbacterium rhizomatis</name>
    <dbReference type="NCBI Taxonomy" id="1631477"/>
    <lineage>
        <taxon>Bacteria</taxon>
        <taxon>Bacillati</taxon>
        <taxon>Actinomycetota</taxon>
        <taxon>Actinomycetes</taxon>
        <taxon>Micrococcales</taxon>
        <taxon>Microbacteriaceae</taxon>
        <taxon>Microbacterium</taxon>
    </lineage>
</organism>
<dbReference type="InterPro" id="IPR014729">
    <property type="entry name" value="Rossmann-like_a/b/a_fold"/>
</dbReference>
<dbReference type="AlphaFoldDB" id="A0A5J5J8B0"/>
<dbReference type="PANTHER" id="PTHR46553:SF3">
    <property type="entry name" value="ADENINE NUCLEOTIDE ALPHA HYDROLASES-LIKE SUPERFAMILY PROTEIN"/>
    <property type="match status" value="1"/>
</dbReference>
<dbReference type="RefSeq" id="WP_150448173.1">
    <property type="nucleotide sequence ID" value="NZ_VYSA01000001.1"/>
</dbReference>
<comment type="caution">
    <text evidence="4">The sequence shown here is derived from an EMBL/GenBank/DDBJ whole genome shotgun (WGS) entry which is preliminary data.</text>
</comment>
<dbReference type="PANTHER" id="PTHR46553">
    <property type="entry name" value="ADENINE NUCLEOTIDE ALPHA HYDROLASES-LIKE SUPERFAMILY PROTEIN"/>
    <property type="match status" value="1"/>
</dbReference>
<dbReference type="PRINTS" id="PR01438">
    <property type="entry name" value="UNVRSLSTRESS"/>
</dbReference>
<name>A0A5J5J8B0_9MICO</name>
<gene>
    <name evidence="4" type="ORF">F6B43_07475</name>
</gene>
<evidence type="ECO:0000313" key="5">
    <source>
        <dbReference type="Proteomes" id="UP000325827"/>
    </source>
</evidence>
<keyword evidence="5" id="KW-1185">Reference proteome</keyword>
<comment type="similarity">
    <text evidence="1">Belongs to the universal stress protein A family.</text>
</comment>
<dbReference type="Pfam" id="PF00582">
    <property type="entry name" value="Usp"/>
    <property type="match status" value="1"/>
</dbReference>
<dbReference type="InterPro" id="IPR006016">
    <property type="entry name" value="UspA"/>
</dbReference>
<evidence type="ECO:0000259" key="3">
    <source>
        <dbReference type="Pfam" id="PF00582"/>
    </source>
</evidence>
<evidence type="ECO:0000256" key="1">
    <source>
        <dbReference type="ARBA" id="ARBA00008791"/>
    </source>
</evidence>
<evidence type="ECO:0000256" key="2">
    <source>
        <dbReference type="SAM" id="MobiDB-lite"/>
    </source>
</evidence>
<protein>
    <submittedName>
        <fullName evidence="4">Universal stress protein</fullName>
    </submittedName>
</protein>
<dbReference type="SUPFAM" id="SSF52402">
    <property type="entry name" value="Adenine nucleotide alpha hydrolases-like"/>
    <property type="match status" value="1"/>
</dbReference>
<reference evidence="5" key="1">
    <citation type="submission" date="2019-09" db="EMBL/GenBank/DDBJ databases">
        <title>Mumia zhuanghuii sp. nov. isolated from the intestinal contents of plateau pika (Ochotona curzoniae) in the Qinghai-Tibet plateau of China.</title>
        <authorList>
            <person name="Tian Z."/>
        </authorList>
    </citation>
    <scope>NUCLEOTIDE SEQUENCE [LARGE SCALE GENOMIC DNA]</scope>
    <source>
        <strain evidence="5">JCM 30598</strain>
    </source>
</reference>
<feature type="region of interest" description="Disordered" evidence="2">
    <location>
        <begin position="144"/>
        <end position="167"/>
    </location>
</feature>
<proteinExistence type="inferred from homology"/>
<sequence length="167" mass="17276">MNETPVKPIVVGVDGSASSIDALRHAAELAAVTDAPIEAVTAWQFPITYDRTMTLQPWDPESEARKIAVEAIEEAFPAGAPERLTSVVAAGPAAAVLVRRSAEASMLVVGSRGRGGFAGMLLGSVSTACAQHAHCPVLIMHPSGDRHDRHGASARTAAEPVAHSVPA</sequence>